<dbReference type="AlphaFoldDB" id="A0A2T0TFZ3"/>
<evidence type="ECO:0000256" key="2">
    <source>
        <dbReference type="ARBA" id="ARBA00009142"/>
    </source>
</evidence>
<keyword evidence="3 6" id="KW-0812">Transmembrane</keyword>
<keyword evidence="5 6" id="KW-0472">Membrane</keyword>
<feature type="transmembrane region" description="Helical" evidence="6">
    <location>
        <begin position="177"/>
        <end position="196"/>
    </location>
</feature>
<evidence type="ECO:0000256" key="3">
    <source>
        <dbReference type="ARBA" id="ARBA00022692"/>
    </source>
</evidence>
<evidence type="ECO:0000256" key="1">
    <source>
        <dbReference type="ARBA" id="ARBA00004141"/>
    </source>
</evidence>
<feature type="transmembrane region" description="Helical" evidence="6">
    <location>
        <begin position="47"/>
        <end position="65"/>
    </location>
</feature>
<evidence type="ECO:0000256" key="5">
    <source>
        <dbReference type="ARBA" id="ARBA00023136"/>
    </source>
</evidence>
<name>A0A2T0TFZ3_9PSEU</name>
<comment type="caution">
    <text evidence="7">The sequence shown here is derived from an EMBL/GenBank/DDBJ whole genome shotgun (WGS) entry which is preliminary data.</text>
</comment>
<dbReference type="Pfam" id="PF01925">
    <property type="entry name" value="TauE"/>
    <property type="match status" value="1"/>
</dbReference>
<keyword evidence="6" id="KW-1003">Cell membrane</keyword>
<dbReference type="OrthoDB" id="3431260at2"/>
<dbReference type="EMBL" id="PVTF01000002">
    <property type="protein sequence ID" value="PRY44612.1"/>
    <property type="molecule type" value="Genomic_DNA"/>
</dbReference>
<keyword evidence="8" id="KW-1185">Reference proteome</keyword>
<feature type="transmembrane region" description="Helical" evidence="6">
    <location>
        <begin position="208"/>
        <end position="228"/>
    </location>
</feature>
<comment type="similarity">
    <text evidence="2 6">Belongs to the 4-toluene sulfonate uptake permease (TSUP) (TC 2.A.102) family.</text>
</comment>
<keyword evidence="4 6" id="KW-1133">Transmembrane helix</keyword>
<evidence type="ECO:0000313" key="8">
    <source>
        <dbReference type="Proteomes" id="UP000239494"/>
    </source>
</evidence>
<feature type="transmembrane region" description="Helical" evidence="6">
    <location>
        <begin position="234"/>
        <end position="252"/>
    </location>
</feature>
<gene>
    <name evidence="7" type="ORF">CLV43_102177</name>
</gene>
<comment type="subcellular location">
    <subcellularLocation>
        <location evidence="6">Cell membrane</location>
        <topology evidence="6">Multi-pass membrane protein</topology>
    </subcellularLocation>
    <subcellularLocation>
        <location evidence="1">Membrane</location>
        <topology evidence="1">Multi-pass membrane protein</topology>
    </subcellularLocation>
</comment>
<dbReference type="RefSeq" id="WP_106186220.1">
    <property type="nucleotide sequence ID" value="NZ_PVTF01000002.1"/>
</dbReference>
<evidence type="ECO:0000313" key="7">
    <source>
        <dbReference type="EMBL" id="PRY44612.1"/>
    </source>
</evidence>
<dbReference type="InterPro" id="IPR051598">
    <property type="entry name" value="TSUP/Inactive_protease-like"/>
</dbReference>
<protein>
    <recommendedName>
        <fullName evidence="6">Probable membrane transporter protein</fullName>
    </recommendedName>
</protein>
<dbReference type="PANTHER" id="PTHR43701">
    <property type="entry name" value="MEMBRANE TRANSPORTER PROTEIN MJ0441-RELATED"/>
    <property type="match status" value="1"/>
</dbReference>
<dbReference type="Proteomes" id="UP000239494">
    <property type="component" value="Unassembled WGS sequence"/>
</dbReference>
<organism evidence="7 8">
    <name type="scientific">Umezawaea tangerina</name>
    <dbReference type="NCBI Taxonomy" id="84725"/>
    <lineage>
        <taxon>Bacteria</taxon>
        <taxon>Bacillati</taxon>
        <taxon>Actinomycetota</taxon>
        <taxon>Actinomycetes</taxon>
        <taxon>Pseudonocardiales</taxon>
        <taxon>Pseudonocardiaceae</taxon>
        <taxon>Umezawaea</taxon>
    </lineage>
</organism>
<dbReference type="InterPro" id="IPR002781">
    <property type="entry name" value="TM_pro_TauE-like"/>
</dbReference>
<proteinExistence type="inferred from homology"/>
<feature type="transmembrane region" description="Helical" evidence="6">
    <location>
        <begin position="142"/>
        <end position="165"/>
    </location>
</feature>
<dbReference type="PANTHER" id="PTHR43701:SF2">
    <property type="entry name" value="MEMBRANE TRANSPORTER PROTEIN YJNA-RELATED"/>
    <property type="match status" value="1"/>
</dbReference>
<dbReference type="GO" id="GO:0005886">
    <property type="term" value="C:plasma membrane"/>
    <property type="evidence" value="ECO:0007669"/>
    <property type="project" value="UniProtKB-SubCell"/>
</dbReference>
<evidence type="ECO:0000256" key="4">
    <source>
        <dbReference type="ARBA" id="ARBA00022989"/>
    </source>
</evidence>
<reference evidence="7 8" key="1">
    <citation type="submission" date="2018-03" db="EMBL/GenBank/DDBJ databases">
        <title>Genomic Encyclopedia of Archaeal and Bacterial Type Strains, Phase II (KMG-II): from individual species to whole genera.</title>
        <authorList>
            <person name="Goeker M."/>
        </authorList>
    </citation>
    <scope>NUCLEOTIDE SEQUENCE [LARGE SCALE GENOMIC DNA]</scope>
    <source>
        <strain evidence="7 8">DSM 44720</strain>
    </source>
</reference>
<evidence type="ECO:0000256" key="6">
    <source>
        <dbReference type="RuleBase" id="RU363041"/>
    </source>
</evidence>
<accession>A0A2T0TFZ3</accession>
<feature type="transmembrane region" description="Helical" evidence="6">
    <location>
        <begin position="102"/>
        <end position="121"/>
    </location>
</feature>
<sequence>MLPTIAVLVALGCLSGVTTVLFGFGGGFVTVPVVYSVAAGGPDAMHVAVGTSAAVMVVNSLGATLALHRSGRLRREYLWPLAAYVSLGAVVGTLAATLAPDSLLHLLFAAYLVVTILDGVLRRGFLHGGAPRPLGRLTTTAGGVGIGVVASFLGVGGSVLTVPLLRRRGLPMVDAAAMANPLSLPVAVVATTLYLLGPGGPTGAVDVVAAAALLAGSLPTIAFARGLLPPIPDRAHAVAYLCLLVAALVAVLV</sequence>
<feature type="transmembrane region" description="Helical" evidence="6">
    <location>
        <begin position="77"/>
        <end position="96"/>
    </location>
</feature>